<proteinExistence type="predicted"/>
<dbReference type="InterPro" id="IPR051710">
    <property type="entry name" value="Phosphatase_SH3-domain"/>
</dbReference>
<dbReference type="AlphaFoldDB" id="A0AAD4LCT9"/>
<sequence>MTLETIYILRHGFRLNWVTTHWKSVTGLPRDPPLAAFGEAQAKEVADYFLSLPEDQRPTAIFSSPYYRCLQTSKPTAAALGLPIYAEHGIAEWYSPVEPGTGLHPRPSSASVLKAHFPEIDDSWSSLWYCSRKGEDVEALHDRIAGFLTVFVPEVQRRFSGAHKRILLVSHAATVIALARELVGERSLSFRAACCSLTVLDRKVGDAAHLAVVGGWTARVLSDGSHLKDGAQRDWGFEDIAIADGKVINDHGIPGTENEKDEPVGSQIIELSSRM</sequence>
<dbReference type="SUPFAM" id="SSF53254">
    <property type="entry name" value="Phosphoglycerate mutase-like"/>
    <property type="match status" value="1"/>
</dbReference>
<protein>
    <submittedName>
        <fullName evidence="1">Histidine phosphatase superfamily</fullName>
    </submittedName>
</protein>
<dbReference type="PANTHER" id="PTHR16469">
    <property type="entry name" value="UBIQUITIN-ASSOCIATED AND SH3 DOMAIN-CONTAINING BA-RELATED"/>
    <property type="match status" value="1"/>
</dbReference>
<keyword evidence="2" id="KW-1185">Reference proteome</keyword>
<evidence type="ECO:0000313" key="1">
    <source>
        <dbReference type="EMBL" id="KAH8988950.1"/>
    </source>
</evidence>
<dbReference type="CDD" id="cd07067">
    <property type="entry name" value="HP_PGM_like"/>
    <property type="match status" value="1"/>
</dbReference>
<dbReference type="InterPro" id="IPR013078">
    <property type="entry name" value="His_Pase_superF_clade-1"/>
</dbReference>
<dbReference type="Proteomes" id="UP001201163">
    <property type="component" value="Unassembled WGS sequence"/>
</dbReference>
<reference evidence="1" key="1">
    <citation type="submission" date="2022-01" db="EMBL/GenBank/DDBJ databases">
        <title>Comparative genomics reveals a dynamic genome evolution in the ectomycorrhizal milk-cap (Lactarius) mushrooms.</title>
        <authorList>
            <consortium name="DOE Joint Genome Institute"/>
            <person name="Lebreton A."/>
            <person name="Tang N."/>
            <person name="Kuo A."/>
            <person name="LaButti K."/>
            <person name="Drula E."/>
            <person name="Barry K."/>
            <person name="Clum A."/>
            <person name="Lipzen A."/>
            <person name="Mousain D."/>
            <person name="Ng V."/>
            <person name="Wang R."/>
            <person name="Wang X."/>
            <person name="Dai Y."/>
            <person name="Henrissat B."/>
            <person name="Grigoriev I.V."/>
            <person name="Guerin-Laguette A."/>
            <person name="Yu F."/>
            <person name="Martin F.M."/>
        </authorList>
    </citation>
    <scope>NUCLEOTIDE SEQUENCE</scope>
    <source>
        <strain evidence="1">QP</strain>
    </source>
</reference>
<dbReference type="InterPro" id="IPR029033">
    <property type="entry name" value="His_PPase_superfam"/>
</dbReference>
<accession>A0AAD4LCT9</accession>
<evidence type="ECO:0000313" key="2">
    <source>
        <dbReference type="Proteomes" id="UP001201163"/>
    </source>
</evidence>
<comment type="caution">
    <text evidence="1">The sequence shown here is derived from an EMBL/GenBank/DDBJ whole genome shotgun (WGS) entry which is preliminary data.</text>
</comment>
<dbReference type="Pfam" id="PF00300">
    <property type="entry name" value="His_Phos_1"/>
    <property type="match status" value="1"/>
</dbReference>
<dbReference type="SMART" id="SM00855">
    <property type="entry name" value="PGAM"/>
    <property type="match status" value="1"/>
</dbReference>
<organism evidence="1 2">
    <name type="scientific">Lactarius akahatsu</name>
    <dbReference type="NCBI Taxonomy" id="416441"/>
    <lineage>
        <taxon>Eukaryota</taxon>
        <taxon>Fungi</taxon>
        <taxon>Dikarya</taxon>
        <taxon>Basidiomycota</taxon>
        <taxon>Agaricomycotina</taxon>
        <taxon>Agaricomycetes</taxon>
        <taxon>Russulales</taxon>
        <taxon>Russulaceae</taxon>
        <taxon>Lactarius</taxon>
    </lineage>
</organism>
<dbReference type="PANTHER" id="PTHR16469:SF51">
    <property type="entry name" value="TRANSCRIPTION FACTOR TAU 55 KDA SUBUNIT"/>
    <property type="match status" value="1"/>
</dbReference>
<dbReference type="EMBL" id="JAKELL010000040">
    <property type="protein sequence ID" value="KAH8988950.1"/>
    <property type="molecule type" value="Genomic_DNA"/>
</dbReference>
<gene>
    <name evidence="1" type="ORF">EDB92DRAFT_2009433</name>
</gene>
<name>A0AAD4LCT9_9AGAM</name>
<dbReference type="Gene3D" id="3.40.50.1240">
    <property type="entry name" value="Phosphoglycerate mutase-like"/>
    <property type="match status" value="1"/>
</dbReference>